<dbReference type="Pfam" id="PF14280">
    <property type="entry name" value="DUF4365"/>
    <property type="match status" value="1"/>
</dbReference>
<evidence type="ECO:0000313" key="2">
    <source>
        <dbReference type="EMBL" id="MYM96478.1"/>
    </source>
</evidence>
<sequence length="254" mass="28792">MKYALRTANGDAGEFFFAYKIASVLKWPCRLFDIDIGIDAQVEIVDEEDETSTGRFVAFQVKATSVEEQNCRYVSTRQLTYWQALDLPVFVVLVDLSAEKLYLHQVLSNRNYPPATEKGLVRIEFDLVNDVFTKDSGAVIAAASEKMALSHVRRHLDIVEEGIKEIREAIADADENPDAPGLIELMEGRTVLRKELAQAGALVRALRAGKKEWKAVADDLDKALQELGGYMQDWNMHRDWDDHGNIMRFIEELK</sequence>
<dbReference type="InterPro" id="IPR025375">
    <property type="entry name" value="DUF4365"/>
</dbReference>
<accession>A0A845GTC7</accession>
<name>A0A845GTC7_9BURK</name>
<evidence type="ECO:0000313" key="3">
    <source>
        <dbReference type="Proteomes" id="UP000447355"/>
    </source>
</evidence>
<gene>
    <name evidence="2" type="ORF">GTP90_21705</name>
</gene>
<comment type="caution">
    <text evidence="2">The sequence shown here is derived from an EMBL/GenBank/DDBJ whole genome shotgun (WGS) entry which is preliminary data.</text>
</comment>
<proteinExistence type="predicted"/>
<reference evidence="2" key="1">
    <citation type="submission" date="2019-12" db="EMBL/GenBank/DDBJ databases">
        <title>Novel species isolated from a subtropical stream in China.</title>
        <authorList>
            <person name="Lu H."/>
        </authorList>
    </citation>
    <scope>NUCLEOTIDE SEQUENCE [LARGE SCALE GENOMIC DNA]</scope>
    <source>
        <strain evidence="2">FT81W</strain>
    </source>
</reference>
<dbReference type="Proteomes" id="UP000447355">
    <property type="component" value="Unassembled WGS sequence"/>
</dbReference>
<evidence type="ECO:0000259" key="1">
    <source>
        <dbReference type="Pfam" id="PF14280"/>
    </source>
</evidence>
<feature type="domain" description="DUF4365" evidence="1">
    <location>
        <begin position="13"/>
        <end position="136"/>
    </location>
</feature>
<dbReference type="RefSeq" id="WP_161085493.1">
    <property type="nucleotide sequence ID" value="NZ_WWCX01000046.1"/>
</dbReference>
<protein>
    <submittedName>
        <fullName evidence="2">DUF4365 domain-containing protein</fullName>
    </submittedName>
</protein>
<dbReference type="AlphaFoldDB" id="A0A845GTC7"/>
<dbReference type="EMBL" id="WWCX01000046">
    <property type="protein sequence ID" value="MYM96478.1"/>
    <property type="molecule type" value="Genomic_DNA"/>
</dbReference>
<organism evidence="2 3">
    <name type="scientific">Duganella vulcania</name>
    <dbReference type="NCBI Taxonomy" id="2692166"/>
    <lineage>
        <taxon>Bacteria</taxon>
        <taxon>Pseudomonadati</taxon>
        <taxon>Pseudomonadota</taxon>
        <taxon>Betaproteobacteria</taxon>
        <taxon>Burkholderiales</taxon>
        <taxon>Oxalobacteraceae</taxon>
        <taxon>Telluria group</taxon>
        <taxon>Duganella</taxon>
    </lineage>
</organism>